<gene>
    <name evidence="3" type="ORF">ATSB10_10870</name>
</gene>
<keyword evidence="4" id="KW-1185">Reference proteome</keyword>
<dbReference type="KEGG" id="dtx:ATSB10_10870"/>
<protein>
    <submittedName>
        <fullName evidence="3">Uncharacterized protein</fullName>
    </submittedName>
</protein>
<dbReference type="Pfam" id="PF13181">
    <property type="entry name" value="TPR_8"/>
    <property type="match status" value="1"/>
</dbReference>
<dbReference type="PANTHER" id="PTHR12558">
    <property type="entry name" value="CELL DIVISION CYCLE 16,23,27"/>
    <property type="match status" value="1"/>
</dbReference>
<dbReference type="NCBIfam" id="TIGR02521">
    <property type="entry name" value="type_IV_pilW"/>
    <property type="match status" value="1"/>
</dbReference>
<evidence type="ECO:0000313" key="4">
    <source>
        <dbReference type="Proteomes" id="UP000077255"/>
    </source>
</evidence>
<dbReference type="Pfam" id="PF13374">
    <property type="entry name" value="TPR_10"/>
    <property type="match status" value="1"/>
</dbReference>
<dbReference type="Gene3D" id="1.25.40.10">
    <property type="entry name" value="Tetratricopeptide repeat domain"/>
    <property type="match status" value="1"/>
</dbReference>
<dbReference type="AlphaFoldDB" id="A0A160MYU0"/>
<dbReference type="InterPro" id="IPR011990">
    <property type="entry name" value="TPR-like_helical_dom_sf"/>
</dbReference>
<feature type="repeat" description="TPR" evidence="1">
    <location>
        <begin position="38"/>
        <end position="71"/>
    </location>
</feature>
<dbReference type="PROSITE" id="PS50005">
    <property type="entry name" value="TPR"/>
    <property type="match status" value="3"/>
</dbReference>
<organism evidence="3 4">
    <name type="scientific">Dyella thiooxydans</name>
    <dbReference type="NCBI Taxonomy" id="445710"/>
    <lineage>
        <taxon>Bacteria</taxon>
        <taxon>Pseudomonadati</taxon>
        <taxon>Pseudomonadota</taxon>
        <taxon>Gammaproteobacteria</taxon>
        <taxon>Lysobacterales</taxon>
        <taxon>Rhodanobacteraceae</taxon>
        <taxon>Dyella</taxon>
    </lineage>
</organism>
<dbReference type="SMART" id="SM00028">
    <property type="entry name" value="TPR"/>
    <property type="match status" value="4"/>
</dbReference>
<evidence type="ECO:0000313" key="3">
    <source>
        <dbReference type="EMBL" id="AND68541.1"/>
    </source>
</evidence>
<feature type="repeat" description="TPR" evidence="1">
    <location>
        <begin position="142"/>
        <end position="175"/>
    </location>
</feature>
<dbReference type="SUPFAM" id="SSF81901">
    <property type="entry name" value="HCP-like"/>
    <property type="match status" value="1"/>
</dbReference>
<dbReference type="InterPro" id="IPR019734">
    <property type="entry name" value="TPR_rpt"/>
</dbReference>
<dbReference type="PATRIC" id="fig|445710.3.peg.1083"/>
<dbReference type="PANTHER" id="PTHR12558:SF13">
    <property type="entry name" value="CELL DIVISION CYCLE PROTEIN 27 HOMOLOG"/>
    <property type="match status" value="1"/>
</dbReference>
<keyword evidence="1" id="KW-0802">TPR repeat</keyword>
<sequence length="255" mass="27898">MLCALLAGCVTVNGSSGDNSSGDHLPTTSKSDQAEDAARIHTDLGQHYLETGDLQTALQKLTLALQFDENYAPAHTVIAVVYEKINDLTHAEQHYRRAVELEPNRGGPNNNLGAFLCRIGKPVEAETYFRKAITDPFYKTPDVALTNAGICQIKAGREAAAENDFRDALQRNPNNAEALFQLASALYKTGDAFHASAFLQRFDALGHPTADAYLLGMQIESRLGNKDAAQSYRQRLLSQFPDSDQARSLDQSSRP</sequence>
<feature type="region of interest" description="Disordered" evidence="2">
    <location>
        <begin position="16"/>
        <end position="35"/>
    </location>
</feature>
<dbReference type="Pfam" id="PF14559">
    <property type="entry name" value="TPR_19"/>
    <property type="match status" value="1"/>
</dbReference>
<dbReference type="STRING" id="445710.ATSB10_10870"/>
<dbReference type="Proteomes" id="UP000077255">
    <property type="component" value="Chromosome"/>
</dbReference>
<evidence type="ECO:0000256" key="2">
    <source>
        <dbReference type="SAM" id="MobiDB-lite"/>
    </source>
</evidence>
<reference evidence="3 4" key="1">
    <citation type="submission" date="2016-02" db="EMBL/GenBank/DDBJ databases">
        <title>Complete genome sequencing and analysis of ATSB10, Dyella thiooxydans isolated from rhizosphere soil of sunflower (Helianthus annuus L.).</title>
        <authorList>
            <person name="Lee Y."/>
            <person name="Hwangbo K."/>
            <person name="Chung H."/>
            <person name="Yoo J."/>
            <person name="Kim K.Y."/>
            <person name="Sa T.M."/>
            <person name="Um Y."/>
            <person name="Madhaiyan M."/>
        </authorList>
    </citation>
    <scope>NUCLEOTIDE SEQUENCE [LARGE SCALE GENOMIC DNA]</scope>
    <source>
        <strain evidence="3 4">ATSB10</strain>
    </source>
</reference>
<dbReference type="InterPro" id="IPR013360">
    <property type="entry name" value="Pilus_4_PilW"/>
</dbReference>
<dbReference type="EMBL" id="CP014841">
    <property type="protein sequence ID" value="AND68541.1"/>
    <property type="molecule type" value="Genomic_DNA"/>
</dbReference>
<accession>A0A160MYU0</accession>
<name>A0A160MYU0_9GAMM</name>
<feature type="repeat" description="TPR" evidence="1">
    <location>
        <begin position="72"/>
        <end position="105"/>
    </location>
</feature>
<evidence type="ECO:0000256" key="1">
    <source>
        <dbReference type="PROSITE-ProRule" id="PRU00339"/>
    </source>
</evidence>
<dbReference type="Pfam" id="PF13174">
    <property type="entry name" value="TPR_6"/>
    <property type="match status" value="1"/>
</dbReference>
<proteinExistence type="predicted"/>